<feature type="transmembrane region" description="Helical" evidence="1">
    <location>
        <begin position="229"/>
        <end position="251"/>
    </location>
</feature>
<dbReference type="Pfam" id="PF13347">
    <property type="entry name" value="MFS_2"/>
    <property type="match status" value="1"/>
</dbReference>
<feature type="transmembrane region" description="Helical" evidence="1">
    <location>
        <begin position="193"/>
        <end position="217"/>
    </location>
</feature>
<keyword evidence="1" id="KW-1133">Transmembrane helix</keyword>
<dbReference type="STRING" id="27835.A0A0N4XI23"/>
<evidence type="ECO:0000313" key="4">
    <source>
        <dbReference type="WBParaSite" id="NBR_0000217501-mRNA-1"/>
    </source>
</evidence>
<dbReference type="OMA" id="IWTISRE"/>
<dbReference type="InterPro" id="IPR036259">
    <property type="entry name" value="MFS_trans_sf"/>
</dbReference>
<dbReference type="EMBL" id="UYSL01002305">
    <property type="protein sequence ID" value="VDL65765.1"/>
    <property type="molecule type" value="Genomic_DNA"/>
</dbReference>
<dbReference type="AlphaFoldDB" id="A0A0N4XI23"/>
<dbReference type="InterPro" id="IPR040035">
    <property type="entry name" value="TMEM180"/>
</dbReference>
<dbReference type="SUPFAM" id="SSF103473">
    <property type="entry name" value="MFS general substrate transporter"/>
    <property type="match status" value="1"/>
</dbReference>
<feature type="transmembrane region" description="Helical" evidence="1">
    <location>
        <begin position="151"/>
        <end position="173"/>
    </location>
</feature>
<name>A0A0N4XI23_NIPBR</name>
<evidence type="ECO:0000313" key="3">
    <source>
        <dbReference type="Proteomes" id="UP000271162"/>
    </source>
</evidence>
<evidence type="ECO:0000256" key="1">
    <source>
        <dbReference type="SAM" id="Phobius"/>
    </source>
</evidence>
<keyword evidence="1" id="KW-0472">Membrane</keyword>
<reference evidence="2 3" key="2">
    <citation type="submission" date="2018-11" db="EMBL/GenBank/DDBJ databases">
        <authorList>
            <consortium name="Pathogen Informatics"/>
        </authorList>
    </citation>
    <scope>NUCLEOTIDE SEQUENCE [LARGE SCALE GENOMIC DNA]</scope>
</reference>
<gene>
    <name evidence="2" type="ORF">NBR_LOCUS2176</name>
</gene>
<keyword evidence="3" id="KW-1185">Reference proteome</keyword>
<dbReference type="WBParaSite" id="NBR_0000217501-mRNA-1">
    <property type="protein sequence ID" value="NBR_0000217501-mRNA-1"/>
    <property type="gene ID" value="NBR_0000217501"/>
</dbReference>
<dbReference type="Proteomes" id="UP000271162">
    <property type="component" value="Unassembled WGS sequence"/>
</dbReference>
<keyword evidence="1" id="KW-0812">Transmembrane</keyword>
<accession>A0A0N4XI23</accession>
<dbReference type="PANTHER" id="PTHR28658">
    <property type="entry name" value="TRANSMEMBRANE PROTEIN 180"/>
    <property type="match status" value="1"/>
</dbReference>
<feature type="transmembrane region" description="Helical" evidence="1">
    <location>
        <begin position="98"/>
        <end position="115"/>
    </location>
</feature>
<feature type="transmembrane region" description="Helical" evidence="1">
    <location>
        <begin position="28"/>
        <end position="49"/>
    </location>
</feature>
<protein>
    <submittedName>
        <fullName evidence="4">Major facilitator superfamily protein</fullName>
    </submittedName>
</protein>
<dbReference type="Gene3D" id="1.20.1250.20">
    <property type="entry name" value="MFS general substrate transporter like domains"/>
    <property type="match status" value="1"/>
</dbReference>
<sequence length="265" mass="29479">MKYSQISILASVNIIAITEKLSHSLERFWAFQLVTIVVAFIGLFCFMVAGSLRAGLPYSVEKADLLENEDGAHMNFASTATELLIPQAILPKGSLQLSLFYGVVTLGPQILLILCEQVVVRNGAYRILMTSYALSVLSGLVFFFITNPYLLMIFMFIDSITVHSAAPLFNIVISDFIDDDAKRHSRRSGLSSLVFSLNALIVKPAQSVAPVLIVYILNSYGYKVSPTLFSFSVFYFSIPSYCFTFLAWFCFHGKLGVGREKNILF</sequence>
<proteinExistence type="predicted"/>
<evidence type="ECO:0000313" key="2">
    <source>
        <dbReference type="EMBL" id="VDL65765.1"/>
    </source>
</evidence>
<reference evidence="4" key="1">
    <citation type="submission" date="2017-02" db="UniProtKB">
        <authorList>
            <consortium name="WormBaseParasite"/>
        </authorList>
    </citation>
    <scope>IDENTIFICATION</scope>
</reference>
<organism evidence="4">
    <name type="scientific">Nippostrongylus brasiliensis</name>
    <name type="common">Rat hookworm</name>
    <dbReference type="NCBI Taxonomy" id="27835"/>
    <lineage>
        <taxon>Eukaryota</taxon>
        <taxon>Metazoa</taxon>
        <taxon>Ecdysozoa</taxon>
        <taxon>Nematoda</taxon>
        <taxon>Chromadorea</taxon>
        <taxon>Rhabditida</taxon>
        <taxon>Rhabditina</taxon>
        <taxon>Rhabditomorpha</taxon>
        <taxon>Strongyloidea</taxon>
        <taxon>Heligmosomidae</taxon>
        <taxon>Nippostrongylus</taxon>
    </lineage>
</organism>
<dbReference type="PANTHER" id="PTHR28658:SF1">
    <property type="entry name" value="MAJOR FACILITATOR SUPERFAMILY DOMAIN CONTAINING 13B"/>
    <property type="match status" value="1"/>
</dbReference>
<feature type="transmembrane region" description="Helical" evidence="1">
    <location>
        <begin position="127"/>
        <end position="145"/>
    </location>
</feature>